<sequence length="136" mass="15408">MDLDKAREFIRGNHRAVMLTWHADGRPQLSPVTVGLDSRGNPVVSTRETAAKVRNLRRDPRVALCVTTDAFFGEWIQIEGTAEVVPLPEAMDLLVAYYRDISGEHPDWDDYRAAMERDRRVIVRIDLTRAGPDVHG</sequence>
<dbReference type="EMBL" id="BDCX01000014">
    <property type="protein sequence ID" value="GAT69582.1"/>
    <property type="molecule type" value="Genomic_DNA"/>
</dbReference>
<dbReference type="InterPro" id="IPR011576">
    <property type="entry name" value="Pyridox_Oxase_N"/>
</dbReference>
<dbReference type="RefSeq" id="WP_068901140.1">
    <property type="nucleotide sequence ID" value="NZ_BDCX01000014.1"/>
</dbReference>
<dbReference type="OrthoDB" id="1094370at2"/>
<reference evidence="3 4" key="1">
    <citation type="journal article" date="2016" name="Genome Announc.">
        <title>Draft Genome Sequence of Planomonospora sphaerica JCM9374, a Rare Actinomycete.</title>
        <authorList>
            <person name="Dohra H."/>
            <person name="Suzuki T."/>
            <person name="Inoue Y."/>
            <person name="Kodani S."/>
        </authorList>
    </citation>
    <scope>NUCLEOTIDE SEQUENCE [LARGE SCALE GENOMIC DNA]</scope>
    <source>
        <strain evidence="3 4">JCM 9374</strain>
    </source>
</reference>
<dbReference type="NCBIfam" id="TIGR03618">
    <property type="entry name" value="Rv1155_F420"/>
    <property type="match status" value="1"/>
</dbReference>
<dbReference type="InterPro" id="IPR052019">
    <property type="entry name" value="F420H2_bilvrd_red/Heme_oxyg"/>
</dbReference>
<dbReference type="InterPro" id="IPR012349">
    <property type="entry name" value="Split_barrel_FMN-bd"/>
</dbReference>
<reference evidence="4" key="2">
    <citation type="submission" date="2016-04" db="EMBL/GenBank/DDBJ databases">
        <title>Planomonospora sphaerica JCM9374 whole genome shotgun sequence.</title>
        <authorList>
            <person name="Suzuki T."/>
            <person name="Dohra H."/>
            <person name="Kodani S."/>
        </authorList>
    </citation>
    <scope>NUCLEOTIDE SEQUENCE [LARGE SCALE GENOMIC DNA]</scope>
    <source>
        <strain evidence="4">JCM 9374</strain>
    </source>
</reference>
<dbReference type="GO" id="GO:0016627">
    <property type="term" value="F:oxidoreductase activity, acting on the CH-CH group of donors"/>
    <property type="evidence" value="ECO:0007669"/>
    <property type="project" value="TreeGrafter"/>
</dbReference>
<comment type="caution">
    <text evidence="3">The sequence shown here is derived from an EMBL/GenBank/DDBJ whole genome shotgun (WGS) entry which is preliminary data.</text>
</comment>
<accession>A0A171DL68</accession>
<protein>
    <submittedName>
        <fullName evidence="3">PPOX class F420-dependent enzyme</fullName>
    </submittedName>
</protein>
<organism evidence="3 4">
    <name type="scientific">Planomonospora sphaerica</name>
    <dbReference type="NCBI Taxonomy" id="161355"/>
    <lineage>
        <taxon>Bacteria</taxon>
        <taxon>Bacillati</taxon>
        <taxon>Actinomycetota</taxon>
        <taxon>Actinomycetes</taxon>
        <taxon>Streptosporangiales</taxon>
        <taxon>Streptosporangiaceae</taxon>
        <taxon>Planomonospora</taxon>
    </lineage>
</organism>
<dbReference type="SUPFAM" id="SSF50475">
    <property type="entry name" value="FMN-binding split barrel"/>
    <property type="match status" value="1"/>
</dbReference>
<dbReference type="GO" id="GO:0070967">
    <property type="term" value="F:coenzyme F420 binding"/>
    <property type="evidence" value="ECO:0007669"/>
    <property type="project" value="TreeGrafter"/>
</dbReference>
<evidence type="ECO:0000259" key="2">
    <source>
        <dbReference type="Pfam" id="PF01243"/>
    </source>
</evidence>
<keyword evidence="1" id="KW-0560">Oxidoreductase</keyword>
<dbReference type="PANTHER" id="PTHR35176:SF2">
    <property type="entry name" value="F420H(2)-DEPENDENT REDUCTASE RV1155"/>
    <property type="match status" value="1"/>
</dbReference>
<proteinExistence type="predicted"/>
<gene>
    <name evidence="3" type="ORF">PS9374_05259</name>
</gene>
<evidence type="ECO:0000313" key="3">
    <source>
        <dbReference type="EMBL" id="GAT69582.1"/>
    </source>
</evidence>
<dbReference type="Gene3D" id="2.30.110.10">
    <property type="entry name" value="Electron Transport, Fmn-binding Protein, Chain A"/>
    <property type="match status" value="1"/>
</dbReference>
<dbReference type="GO" id="GO:0005829">
    <property type="term" value="C:cytosol"/>
    <property type="evidence" value="ECO:0007669"/>
    <property type="project" value="TreeGrafter"/>
</dbReference>
<keyword evidence="4" id="KW-1185">Reference proteome</keyword>
<dbReference type="STRING" id="161355.PS9374_05259"/>
<dbReference type="AlphaFoldDB" id="A0A171DL68"/>
<name>A0A171DL68_9ACTN</name>
<dbReference type="Proteomes" id="UP000077701">
    <property type="component" value="Unassembled WGS sequence"/>
</dbReference>
<dbReference type="PANTHER" id="PTHR35176">
    <property type="entry name" value="HEME OXYGENASE HI_0854-RELATED"/>
    <property type="match status" value="1"/>
</dbReference>
<dbReference type="InterPro" id="IPR019920">
    <property type="entry name" value="F420-binding_dom_put"/>
</dbReference>
<evidence type="ECO:0000313" key="4">
    <source>
        <dbReference type="Proteomes" id="UP000077701"/>
    </source>
</evidence>
<evidence type="ECO:0000256" key="1">
    <source>
        <dbReference type="ARBA" id="ARBA00023002"/>
    </source>
</evidence>
<feature type="domain" description="Pyridoxamine 5'-phosphate oxidase N-terminal" evidence="2">
    <location>
        <begin position="4"/>
        <end position="127"/>
    </location>
</feature>
<dbReference type="Pfam" id="PF01243">
    <property type="entry name" value="PNPOx_N"/>
    <property type="match status" value="1"/>
</dbReference>